<dbReference type="Gene3D" id="1.10.10.60">
    <property type="entry name" value="Homeodomain-like"/>
    <property type="match status" value="1"/>
</dbReference>
<dbReference type="InterPro" id="IPR050109">
    <property type="entry name" value="HTH-type_TetR-like_transc_reg"/>
</dbReference>
<dbReference type="GO" id="GO:0000976">
    <property type="term" value="F:transcription cis-regulatory region binding"/>
    <property type="evidence" value="ECO:0007669"/>
    <property type="project" value="TreeGrafter"/>
</dbReference>
<dbReference type="SUPFAM" id="SSF48498">
    <property type="entry name" value="Tetracyclin repressor-like, C-terminal domain"/>
    <property type="match status" value="1"/>
</dbReference>
<dbReference type="InterPro" id="IPR036271">
    <property type="entry name" value="Tet_transcr_reg_TetR-rel_C_sf"/>
</dbReference>
<evidence type="ECO:0000256" key="3">
    <source>
        <dbReference type="ARBA" id="ARBA00023163"/>
    </source>
</evidence>
<sequence>MTKKDRIVKEAAKLFAEKGYIETSTAEIAEAAETATGTIFYHFATKEGILKEIYETLIREYLRAMEHAADEAENGMDALERILRLHFRLAKDYRAEFTTVHRDMPAQIIYDDERRTRMRTNSDISVKIVRNVLEQGIKDGSIRPETDADSTAKLIKAMMMGLARVTLLNLTEFADAEKTTLQFCRAALDNRGSK</sequence>
<dbReference type="PANTHER" id="PTHR30055:SF234">
    <property type="entry name" value="HTH-TYPE TRANSCRIPTIONAL REGULATOR BETI"/>
    <property type="match status" value="1"/>
</dbReference>
<dbReference type="AlphaFoldDB" id="A0A4R1KCV7"/>
<dbReference type="SUPFAM" id="SSF46689">
    <property type="entry name" value="Homeodomain-like"/>
    <property type="match status" value="1"/>
</dbReference>
<evidence type="ECO:0000256" key="1">
    <source>
        <dbReference type="ARBA" id="ARBA00023015"/>
    </source>
</evidence>
<dbReference type="PRINTS" id="PR00455">
    <property type="entry name" value="HTHTETR"/>
</dbReference>
<evidence type="ECO:0000313" key="7">
    <source>
        <dbReference type="Proteomes" id="UP000294614"/>
    </source>
</evidence>
<dbReference type="Pfam" id="PF00440">
    <property type="entry name" value="TetR_N"/>
    <property type="match status" value="1"/>
</dbReference>
<keyword evidence="7" id="KW-1185">Reference proteome</keyword>
<feature type="DNA-binding region" description="H-T-H motif" evidence="4">
    <location>
        <begin position="24"/>
        <end position="43"/>
    </location>
</feature>
<evidence type="ECO:0000256" key="2">
    <source>
        <dbReference type="ARBA" id="ARBA00023125"/>
    </source>
</evidence>
<dbReference type="RefSeq" id="WP_132872403.1">
    <property type="nucleotide sequence ID" value="NZ_JAJUHT010000004.1"/>
</dbReference>
<comment type="caution">
    <text evidence="6">The sequence shown here is derived from an EMBL/GenBank/DDBJ whole genome shotgun (WGS) entry which is preliminary data.</text>
</comment>
<keyword evidence="1" id="KW-0805">Transcription regulation</keyword>
<dbReference type="OrthoDB" id="5394806at2"/>
<dbReference type="PROSITE" id="PS50977">
    <property type="entry name" value="HTH_TETR_2"/>
    <property type="match status" value="1"/>
</dbReference>
<evidence type="ECO:0000256" key="4">
    <source>
        <dbReference type="PROSITE-ProRule" id="PRU00335"/>
    </source>
</evidence>
<gene>
    <name evidence="6" type="ORF">C8D98_0912</name>
</gene>
<evidence type="ECO:0000313" key="6">
    <source>
        <dbReference type="EMBL" id="TCK62386.1"/>
    </source>
</evidence>
<dbReference type="Gene3D" id="1.10.357.10">
    <property type="entry name" value="Tetracycline Repressor, domain 2"/>
    <property type="match status" value="1"/>
</dbReference>
<reference evidence="6 7" key="1">
    <citation type="submission" date="2019-03" db="EMBL/GenBank/DDBJ databases">
        <title>Genomic Encyclopedia of Type Strains, Phase IV (KMG-IV): sequencing the most valuable type-strain genomes for metagenomic binning, comparative biology and taxonomic classification.</title>
        <authorList>
            <person name="Goeker M."/>
        </authorList>
    </citation>
    <scope>NUCLEOTIDE SEQUENCE [LARGE SCALE GENOMIC DNA]</scope>
    <source>
        <strain evidence="6 7">DSM 24984</strain>
    </source>
</reference>
<name>A0A4R1KCV7_9BACT</name>
<keyword evidence="2 4" id="KW-0238">DNA-binding</keyword>
<organism evidence="6 7">
    <name type="scientific">Seleniivibrio woodruffii</name>
    <dbReference type="NCBI Taxonomy" id="1078050"/>
    <lineage>
        <taxon>Bacteria</taxon>
        <taxon>Pseudomonadati</taxon>
        <taxon>Deferribacterota</taxon>
        <taxon>Deferribacteres</taxon>
        <taxon>Deferribacterales</taxon>
        <taxon>Geovibrionaceae</taxon>
        <taxon>Seleniivibrio</taxon>
    </lineage>
</organism>
<protein>
    <submittedName>
        <fullName evidence="6">TetR family transcriptional regulator</fullName>
    </submittedName>
</protein>
<dbReference type="GO" id="GO:0003700">
    <property type="term" value="F:DNA-binding transcription factor activity"/>
    <property type="evidence" value="ECO:0007669"/>
    <property type="project" value="TreeGrafter"/>
</dbReference>
<evidence type="ECO:0000259" key="5">
    <source>
        <dbReference type="PROSITE" id="PS50977"/>
    </source>
</evidence>
<accession>A0A4R1KCV7</accession>
<dbReference type="Pfam" id="PF17932">
    <property type="entry name" value="TetR_C_24"/>
    <property type="match status" value="1"/>
</dbReference>
<feature type="domain" description="HTH tetR-type" evidence="5">
    <location>
        <begin position="1"/>
        <end position="61"/>
    </location>
</feature>
<dbReference type="InterPro" id="IPR001647">
    <property type="entry name" value="HTH_TetR"/>
</dbReference>
<proteinExistence type="predicted"/>
<dbReference type="Proteomes" id="UP000294614">
    <property type="component" value="Unassembled WGS sequence"/>
</dbReference>
<keyword evidence="3" id="KW-0804">Transcription</keyword>
<dbReference type="InterPro" id="IPR041490">
    <property type="entry name" value="KstR2_TetR_C"/>
</dbReference>
<dbReference type="EMBL" id="SMGG01000003">
    <property type="protein sequence ID" value="TCK62386.1"/>
    <property type="molecule type" value="Genomic_DNA"/>
</dbReference>
<dbReference type="PANTHER" id="PTHR30055">
    <property type="entry name" value="HTH-TYPE TRANSCRIPTIONAL REGULATOR RUTR"/>
    <property type="match status" value="1"/>
</dbReference>
<dbReference type="InterPro" id="IPR009057">
    <property type="entry name" value="Homeodomain-like_sf"/>
</dbReference>